<dbReference type="GO" id="GO:0003887">
    <property type="term" value="F:DNA-directed DNA polymerase activity"/>
    <property type="evidence" value="ECO:0007669"/>
    <property type="project" value="InterPro"/>
</dbReference>
<dbReference type="Gene3D" id="3.40.50.10110">
    <property type="entry name" value="DNA polymerase III subunit chi"/>
    <property type="match status" value="1"/>
</dbReference>
<dbReference type="GO" id="GO:0003677">
    <property type="term" value="F:DNA binding"/>
    <property type="evidence" value="ECO:0007669"/>
    <property type="project" value="InterPro"/>
</dbReference>
<dbReference type="SUPFAM" id="SSF102400">
    <property type="entry name" value="DNA polymerase III chi subunit"/>
    <property type="match status" value="1"/>
</dbReference>
<dbReference type="AlphaFoldDB" id="A0A1H9ZHX6"/>
<name>A0A1H9ZHX6_9GAMM</name>
<dbReference type="Proteomes" id="UP000242642">
    <property type="component" value="Unassembled WGS sequence"/>
</dbReference>
<dbReference type="RefSeq" id="WP_093317688.1">
    <property type="nucleotide sequence ID" value="NZ_FOHV01000003.1"/>
</dbReference>
<dbReference type="InterPro" id="IPR036768">
    <property type="entry name" value="PolIII_chi_sf"/>
</dbReference>
<organism evidence="1 2">
    <name type="scientific">Thorsellia anophelis DSM 18579</name>
    <dbReference type="NCBI Taxonomy" id="1123402"/>
    <lineage>
        <taxon>Bacteria</taxon>
        <taxon>Pseudomonadati</taxon>
        <taxon>Pseudomonadota</taxon>
        <taxon>Gammaproteobacteria</taxon>
        <taxon>Enterobacterales</taxon>
        <taxon>Thorselliaceae</taxon>
        <taxon>Thorsellia</taxon>
    </lineage>
</organism>
<dbReference type="EMBL" id="FOHV01000003">
    <property type="protein sequence ID" value="SES80926.1"/>
    <property type="molecule type" value="Genomic_DNA"/>
</dbReference>
<sequence length="168" mass="19851">MKQAFFYLLNELSPSFDESELVFEQTQTLNLTQRDRLGCWLAARYYQTNKRVLLVCENQKHAERLDEWLWQLDPDRFIAHNLAGEGPKIGAPIELCWPERRSNIQRDIMIHLATPFVDFAPIFKSIIDFVPAIEQEKIAARERYKQYREIGYQLKTGTVPETFLNEQK</sequence>
<dbReference type="InterPro" id="IPR007459">
    <property type="entry name" value="DNA_pol3_chi"/>
</dbReference>
<dbReference type="GO" id="GO:0006260">
    <property type="term" value="P:DNA replication"/>
    <property type="evidence" value="ECO:0007669"/>
    <property type="project" value="InterPro"/>
</dbReference>
<reference evidence="2" key="1">
    <citation type="submission" date="2016-10" db="EMBL/GenBank/DDBJ databases">
        <authorList>
            <person name="Varghese N."/>
            <person name="Submissions S."/>
        </authorList>
    </citation>
    <scope>NUCLEOTIDE SEQUENCE [LARGE SCALE GENOMIC DNA]</scope>
    <source>
        <strain evidence="2">DSM 18579</strain>
    </source>
</reference>
<gene>
    <name evidence="1" type="ORF">SAMN02583745_00594</name>
</gene>
<keyword evidence="2" id="KW-1185">Reference proteome</keyword>
<proteinExistence type="predicted"/>
<dbReference type="GO" id="GO:0032298">
    <property type="term" value="P:positive regulation of DNA-templated DNA replication initiation"/>
    <property type="evidence" value="ECO:0007669"/>
    <property type="project" value="TreeGrafter"/>
</dbReference>
<evidence type="ECO:0000313" key="2">
    <source>
        <dbReference type="Proteomes" id="UP000242642"/>
    </source>
</evidence>
<dbReference type="STRING" id="1123402.SAMN02583745_00594"/>
<dbReference type="OrthoDB" id="5297568at2"/>
<dbReference type="PANTHER" id="PTHR38767:SF1">
    <property type="entry name" value="DNA POLYMERASE III SUBUNIT CHI"/>
    <property type="match status" value="1"/>
</dbReference>
<protein>
    <submittedName>
        <fullName evidence="1">DNA polymerase III, chi subunit</fullName>
    </submittedName>
</protein>
<dbReference type="PANTHER" id="PTHR38767">
    <property type="entry name" value="DNA POLYMERASE III SUBUNIT CHI"/>
    <property type="match status" value="1"/>
</dbReference>
<accession>A0A1H9ZHX6</accession>
<evidence type="ECO:0000313" key="1">
    <source>
        <dbReference type="EMBL" id="SES80926.1"/>
    </source>
</evidence>
<dbReference type="Pfam" id="PF04364">
    <property type="entry name" value="DNA_pol3_chi"/>
    <property type="match status" value="1"/>
</dbReference>